<dbReference type="RefSeq" id="XP_030059020.1">
    <property type="nucleotide sequence ID" value="XM_030203160.1"/>
</dbReference>
<dbReference type="CTD" id="143162"/>
<dbReference type="InterPro" id="IPR029021">
    <property type="entry name" value="Prot-tyrosine_phosphatase-like"/>
</dbReference>
<dbReference type="SUPFAM" id="SSF50156">
    <property type="entry name" value="PDZ domain-like"/>
    <property type="match status" value="1"/>
</dbReference>
<reference evidence="8 9" key="1">
    <citation type="submission" date="2025-04" db="UniProtKB">
        <authorList>
            <consortium name="RefSeq"/>
        </authorList>
    </citation>
    <scope>IDENTIFICATION</scope>
</reference>
<evidence type="ECO:0000256" key="1">
    <source>
        <dbReference type="ARBA" id="ARBA00004123"/>
    </source>
</evidence>
<feature type="compositionally biased region" description="Acidic residues" evidence="3">
    <location>
        <begin position="189"/>
        <end position="204"/>
    </location>
</feature>
<dbReference type="RefSeq" id="XP_030059022.1">
    <property type="nucleotide sequence ID" value="XM_030203162.1"/>
</dbReference>
<dbReference type="SUPFAM" id="SSF52799">
    <property type="entry name" value="(Phosphotyrosine protein) phosphatases II"/>
    <property type="match status" value="1"/>
</dbReference>
<feature type="domain" description="Tyrosine-protein phosphatase" evidence="4">
    <location>
        <begin position="260"/>
        <end position="513"/>
    </location>
</feature>
<dbReference type="PANTHER" id="PTHR46900:SF4">
    <property type="entry name" value="FERM AND PDZ DOMAIN CONTAINING 2"/>
    <property type="match status" value="1"/>
</dbReference>
<evidence type="ECO:0000313" key="7">
    <source>
        <dbReference type="Proteomes" id="UP000515156"/>
    </source>
</evidence>
<evidence type="ECO:0000259" key="4">
    <source>
        <dbReference type="PROSITE" id="PS50055"/>
    </source>
</evidence>
<evidence type="ECO:0000259" key="5">
    <source>
        <dbReference type="PROSITE" id="PS50056"/>
    </source>
</evidence>
<dbReference type="RefSeq" id="XP_030059019.1">
    <property type="nucleotide sequence ID" value="XM_030203159.1"/>
</dbReference>
<feature type="domain" description="Tyrosine specific protein phosphatases" evidence="5">
    <location>
        <begin position="432"/>
        <end position="504"/>
    </location>
</feature>
<protein>
    <submittedName>
        <fullName evidence="8 9">FERM and PDZ domain-containing protein 2 isoform X2</fullName>
    </submittedName>
</protein>
<evidence type="ECO:0000313" key="8">
    <source>
        <dbReference type="RefSeq" id="XP_030059018.1"/>
    </source>
</evidence>
<dbReference type="Proteomes" id="UP000515156">
    <property type="component" value="Chromosome 5"/>
</dbReference>
<dbReference type="Gene3D" id="2.30.42.10">
    <property type="match status" value="1"/>
</dbReference>
<comment type="subcellular location">
    <subcellularLocation>
        <location evidence="1">Nucleus</location>
    </subcellularLocation>
</comment>
<dbReference type="InterPro" id="IPR052074">
    <property type="entry name" value="NonRcpt_TyrProt_Phosphatase"/>
</dbReference>
<dbReference type="InterPro" id="IPR003595">
    <property type="entry name" value="Tyr_Pase_cat"/>
</dbReference>
<dbReference type="InterPro" id="IPR036034">
    <property type="entry name" value="PDZ_sf"/>
</dbReference>
<keyword evidence="7" id="KW-1185">Reference proteome</keyword>
<dbReference type="PRINTS" id="PR00700">
    <property type="entry name" value="PRTYPHPHTASE"/>
</dbReference>
<feature type="region of interest" description="Disordered" evidence="3">
    <location>
        <begin position="186"/>
        <end position="212"/>
    </location>
</feature>
<proteinExistence type="predicted"/>
<dbReference type="GO" id="GO:0004725">
    <property type="term" value="F:protein tyrosine phosphatase activity"/>
    <property type="evidence" value="ECO:0007669"/>
    <property type="project" value="InterPro"/>
</dbReference>
<dbReference type="InterPro" id="IPR000242">
    <property type="entry name" value="PTP_cat"/>
</dbReference>
<dbReference type="AlphaFoldDB" id="A0A6P7Y8A6"/>
<dbReference type="SMART" id="SM00228">
    <property type="entry name" value="PDZ"/>
    <property type="match status" value="1"/>
</dbReference>
<evidence type="ECO:0000256" key="3">
    <source>
        <dbReference type="SAM" id="MobiDB-lite"/>
    </source>
</evidence>
<evidence type="ECO:0000313" key="11">
    <source>
        <dbReference type="RefSeq" id="XP_030059022.1"/>
    </source>
</evidence>
<dbReference type="SMART" id="SM00194">
    <property type="entry name" value="PTPc"/>
    <property type="match status" value="1"/>
</dbReference>
<dbReference type="RefSeq" id="XP_030059018.1">
    <property type="nucleotide sequence ID" value="XM_030203158.1"/>
</dbReference>
<gene>
    <name evidence="8 9 10 11" type="primary">FRMPD2</name>
</gene>
<keyword evidence="2" id="KW-0539">Nucleus</keyword>
<name>A0A6P7Y8A6_9AMPH</name>
<organism evidence="7 9">
    <name type="scientific">Microcaecilia unicolor</name>
    <dbReference type="NCBI Taxonomy" id="1415580"/>
    <lineage>
        <taxon>Eukaryota</taxon>
        <taxon>Metazoa</taxon>
        <taxon>Chordata</taxon>
        <taxon>Craniata</taxon>
        <taxon>Vertebrata</taxon>
        <taxon>Euteleostomi</taxon>
        <taxon>Amphibia</taxon>
        <taxon>Gymnophiona</taxon>
        <taxon>Siphonopidae</taxon>
        <taxon>Microcaecilia</taxon>
    </lineage>
</organism>
<dbReference type="GeneID" id="115470196"/>
<dbReference type="GO" id="GO:0005634">
    <property type="term" value="C:nucleus"/>
    <property type="evidence" value="ECO:0007669"/>
    <property type="project" value="UniProtKB-SubCell"/>
</dbReference>
<dbReference type="PROSITE" id="PS50055">
    <property type="entry name" value="TYR_PHOSPHATASE_PTP"/>
    <property type="match status" value="1"/>
</dbReference>
<dbReference type="PROSITE" id="PS50056">
    <property type="entry name" value="TYR_PHOSPHATASE_2"/>
    <property type="match status" value="1"/>
</dbReference>
<evidence type="ECO:0000313" key="10">
    <source>
        <dbReference type="RefSeq" id="XP_030059020.1"/>
    </source>
</evidence>
<dbReference type="PANTHER" id="PTHR46900">
    <property type="entry name" value="TYROSINE-PROTEIN PHOSPHATASE NON-RECEPTOR TYPE 13"/>
    <property type="match status" value="1"/>
</dbReference>
<evidence type="ECO:0000256" key="2">
    <source>
        <dbReference type="ARBA" id="ARBA00023242"/>
    </source>
</evidence>
<dbReference type="Pfam" id="PF00102">
    <property type="entry name" value="Y_phosphatase"/>
    <property type="match status" value="1"/>
</dbReference>
<evidence type="ECO:0000313" key="9">
    <source>
        <dbReference type="RefSeq" id="XP_030059019.1"/>
    </source>
</evidence>
<accession>A0A6P7Y8A6</accession>
<dbReference type="Gene3D" id="3.90.190.10">
    <property type="entry name" value="Protein tyrosine phosphatase superfamily"/>
    <property type="match status" value="1"/>
</dbReference>
<feature type="region of interest" description="Disordered" evidence="3">
    <location>
        <begin position="96"/>
        <end position="120"/>
    </location>
</feature>
<dbReference type="InterPro" id="IPR000387">
    <property type="entry name" value="Tyr_Pase_dom"/>
</dbReference>
<dbReference type="InterPro" id="IPR001478">
    <property type="entry name" value="PDZ"/>
</dbReference>
<feature type="domain" description="PDZ" evidence="6">
    <location>
        <begin position="9"/>
        <end position="91"/>
    </location>
</feature>
<dbReference type="PROSITE" id="PS50106">
    <property type="entry name" value="PDZ"/>
    <property type="match status" value="1"/>
</dbReference>
<dbReference type="Pfam" id="PF00595">
    <property type="entry name" value="PDZ"/>
    <property type="match status" value="1"/>
</dbReference>
<dbReference type="SMART" id="SM00404">
    <property type="entry name" value="PTPc_motif"/>
    <property type="match status" value="1"/>
</dbReference>
<evidence type="ECO:0000259" key="6">
    <source>
        <dbReference type="PROSITE" id="PS50106"/>
    </source>
</evidence>
<sequence length="526" mass="59485">MDYENGIITIELEKSVSESLGFALAGGKNGGAFLVKAIVPGSITDRDGGLQIGDMLLEVNGVTLNGLTHQQAVDLVRRAQGTVQLTVCRNPSLYPTESRDQSAISHPGGHSYVSNGRTPHSSSLEVMEEETRDILFQHLETKNNSSKMESPLSRQTLQCNHQPLFRETPISLPVLVTDDYGYSMSSEAEAQDELDSWSSEDDNDQPSLGDLDPAAGAKIVAEEELEELSQIRPSLNGIYSRNDIGALAISLQQCIHQQEPYKEFVSLEHMKPLDDCLIGKAPENREKNRYRDILPYDETRVPVGEDQAYINASYIKIPVGTEEYYYISTQGPLPGTTDCFWQMVWESQSDVIAMITKEKEHGKVKCHRYWPERMHDPVNLDKYQLVLDNYQLLKYFIIRDIKITKKETGDMHILKHLQFTVWPDHGTPKASKQLVKFVRYMRKVHQSGPIVAHCSAGIGRTGVLLCLDVLLSCIEKKCNFDIKDIVRQMREQRYGMIQTKDQYEFCYKAVLEVLQNIAGRDAGHWQ</sequence>